<dbReference type="SUPFAM" id="SSF47370">
    <property type="entry name" value="Bromodomain"/>
    <property type="match status" value="1"/>
</dbReference>
<protein>
    <recommendedName>
        <fullName evidence="4">Bromo domain-containing protein</fullName>
    </recommendedName>
</protein>
<dbReference type="PANTHER" id="PTHR45750">
    <property type="entry name" value="GH11602P"/>
    <property type="match status" value="1"/>
</dbReference>
<reference evidence="5 6" key="1">
    <citation type="submission" date="2024-02" db="EMBL/GenBank/DDBJ databases">
        <title>De novo assembly and annotation of 12 fungi associated with fruit tree decline syndrome in Ontario, Canada.</title>
        <authorList>
            <person name="Sulman M."/>
            <person name="Ellouze W."/>
            <person name="Ilyukhin E."/>
        </authorList>
    </citation>
    <scope>NUCLEOTIDE SEQUENCE [LARGE SCALE GENOMIC DNA]</scope>
    <source>
        <strain evidence="5 6">M169</strain>
    </source>
</reference>
<feature type="compositionally biased region" description="Polar residues" evidence="3">
    <location>
        <begin position="564"/>
        <end position="576"/>
    </location>
</feature>
<feature type="region of interest" description="Disordered" evidence="3">
    <location>
        <begin position="377"/>
        <end position="405"/>
    </location>
</feature>
<proteinExistence type="predicted"/>
<feature type="compositionally biased region" description="Pro residues" evidence="3">
    <location>
        <begin position="755"/>
        <end position="767"/>
    </location>
</feature>
<dbReference type="CDD" id="cd04369">
    <property type="entry name" value="Bromodomain"/>
    <property type="match status" value="1"/>
</dbReference>
<feature type="region of interest" description="Disordered" evidence="3">
    <location>
        <begin position="431"/>
        <end position="894"/>
    </location>
</feature>
<evidence type="ECO:0000256" key="2">
    <source>
        <dbReference type="PROSITE-ProRule" id="PRU00035"/>
    </source>
</evidence>
<dbReference type="EMBL" id="JAKNSF020000130">
    <property type="protein sequence ID" value="KAK7713058.1"/>
    <property type="molecule type" value="Genomic_DNA"/>
</dbReference>
<evidence type="ECO:0000259" key="4">
    <source>
        <dbReference type="PROSITE" id="PS50014"/>
    </source>
</evidence>
<evidence type="ECO:0000256" key="3">
    <source>
        <dbReference type="SAM" id="MobiDB-lite"/>
    </source>
</evidence>
<dbReference type="PANTHER" id="PTHR45750:SF3">
    <property type="entry name" value="HISTONE ACETYLTRANSFERASE"/>
    <property type="match status" value="1"/>
</dbReference>
<keyword evidence="6" id="KW-1185">Reference proteome</keyword>
<dbReference type="InterPro" id="IPR001487">
    <property type="entry name" value="Bromodomain"/>
</dbReference>
<dbReference type="PROSITE" id="PS50014">
    <property type="entry name" value="BROMODOMAIN_2"/>
    <property type="match status" value="1"/>
</dbReference>
<accession>A0ABR1NRY0</accession>
<feature type="compositionally biased region" description="Polar residues" evidence="3">
    <location>
        <begin position="606"/>
        <end position="630"/>
    </location>
</feature>
<feature type="compositionally biased region" description="Low complexity" evidence="3">
    <location>
        <begin position="722"/>
        <end position="735"/>
    </location>
</feature>
<comment type="caution">
    <text evidence="5">The sequence shown here is derived from an EMBL/GenBank/DDBJ whole genome shotgun (WGS) entry which is preliminary data.</text>
</comment>
<evidence type="ECO:0000313" key="6">
    <source>
        <dbReference type="Proteomes" id="UP001430848"/>
    </source>
</evidence>
<evidence type="ECO:0000313" key="5">
    <source>
        <dbReference type="EMBL" id="KAK7713058.1"/>
    </source>
</evidence>
<feature type="compositionally biased region" description="Basic residues" evidence="3">
    <location>
        <begin position="876"/>
        <end position="891"/>
    </location>
</feature>
<keyword evidence="1 2" id="KW-0103">Bromodomain</keyword>
<dbReference type="Gene3D" id="1.20.920.10">
    <property type="entry name" value="Bromodomain-like"/>
    <property type="match status" value="1"/>
</dbReference>
<sequence length="997" mass="111193">MPEFIGLEQMKLGPEGEPPSWHTYWGRDFKRDYILLDKVYTETLDRPLEERNKLLRIVKENVIRMRNRWRDLKDSEEQEAWALCAKYNEPETGLFPALITEYETYMADLETRLPCLVEWIKEHEELYQPVVQDLLVKVMHKTGTPIVVFNHGRHPVNSRDVVIKGIEDMKQHVIKKATLLEEQTRILTRALEENGIQLPREFSAIQSQIDAFKRSGPDEPAQLEEDPCPEARKVAVLEDDTGSAFTVGYVPVEEPERTPPPPPPPPPVELDQDQIEELFDAMHRFRSSKCFKTPVTKEKSPKYFEMVRDPRDLVIIKDRFRTVHWYLAEKFFNDIRLMLDNYSHVFGEGSEEHEMAERFQVAMFKKLDEYGEAGQTAKDQFNRAPRATFNEPVSSPKSDDPIPLSEESDQIVDVDDPDEVETSFAQNIRDNYEEDYGEGHDNSYFGRNDDVFDFGDETGLQPRTPSTVGPAHKLGSRLDHADQSPSFQGAAEQSEGEDDLANRAWGAFDFAKEYDQAHGHATQAPPRHNTVRPHDDEDDRNSPTPGPSGPAEQPGGNDSDALSLITSPVPSPTTQTEAAAGGESGDEAAHTSAHALEQPAPVAPMNTEQEVVDLTSSPQRPTSHVDSASTKRSRASDDQDSSSDDDAPLIKRRKTAAEPASDDDAPLIKPRSTTAEPASIKRQETAAESSRYAVTSSLGKRSRDDDDGGDEEEQPAKRNKVSSPSAPLAPVAAAPGNGGPDDTSLTIDDLFEPFESPPRPVQEPAPPMAAASVGEPSLETIQNLLRRVQNAQVPPSPIPEPLTPAIAAADGPGSVSPPPVLDRRGTPEPANDAPDTEGHESRESSSSPSTAADEQQPDPATEDLGHTDNGTITVSKLHRLPRYKRKGRSKASGRPNRPWVFGYWFDNEYGLYIMSCPEKGCEMGTEIFTTHPLMRNDAADHLQECGHDFADDDDMVRKYGTQVISDDKKVVSIEWARKWNNELMKEYGDEDREEENF</sequence>
<gene>
    <name evidence="5" type="ORF">SLS63_012201</name>
</gene>
<feature type="compositionally biased region" description="Polar residues" evidence="3">
    <location>
        <begin position="779"/>
        <end position="793"/>
    </location>
</feature>
<feature type="domain" description="Bromo" evidence="4">
    <location>
        <begin position="283"/>
        <end position="353"/>
    </location>
</feature>
<dbReference type="SMART" id="SM00297">
    <property type="entry name" value="BROMO"/>
    <property type="match status" value="1"/>
</dbReference>
<organism evidence="5 6">
    <name type="scientific">Diaporthe eres</name>
    <name type="common">Phomopsis oblonga</name>
    <dbReference type="NCBI Taxonomy" id="83184"/>
    <lineage>
        <taxon>Eukaryota</taxon>
        <taxon>Fungi</taxon>
        <taxon>Dikarya</taxon>
        <taxon>Ascomycota</taxon>
        <taxon>Pezizomycotina</taxon>
        <taxon>Sordariomycetes</taxon>
        <taxon>Sordariomycetidae</taxon>
        <taxon>Diaporthales</taxon>
        <taxon>Diaporthaceae</taxon>
        <taxon>Diaporthe</taxon>
        <taxon>Diaporthe eres species complex</taxon>
    </lineage>
</organism>
<dbReference type="InterPro" id="IPR037800">
    <property type="entry name" value="GCN5"/>
</dbReference>
<dbReference type="InterPro" id="IPR036427">
    <property type="entry name" value="Bromodomain-like_sf"/>
</dbReference>
<feature type="compositionally biased region" description="Polar residues" evidence="3">
    <location>
        <begin position="686"/>
        <end position="699"/>
    </location>
</feature>
<feature type="compositionally biased region" description="Acidic residues" evidence="3">
    <location>
        <begin position="638"/>
        <end position="647"/>
    </location>
</feature>
<dbReference type="Pfam" id="PF00439">
    <property type="entry name" value="Bromodomain"/>
    <property type="match status" value="1"/>
</dbReference>
<name>A0ABR1NRY0_DIAER</name>
<dbReference type="Proteomes" id="UP001430848">
    <property type="component" value="Unassembled WGS sequence"/>
</dbReference>
<evidence type="ECO:0000256" key="1">
    <source>
        <dbReference type="ARBA" id="ARBA00023117"/>
    </source>
</evidence>